<feature type="region of interest" description="Disordered" evidence="6">
    <location>
        <begin position="202"/>
        <end position="221"/>
    </location>
</feature>
<dbReference type="InterPro" id="IPR001254">
    <property type="entry name" value="Trypsin_dom"/>
</dbReference>
<dbReference type="EMBL" id="JAFBMS010000030">
    <property type="protein sequence ID" value="KAG9342106.1"/>
    <property type="molecule type" value="Genomic_DNA"/>
</dbReference>
<dbReference type="InterPro" id="IPR001190">
    <property type="entry name" value="SRCR"/>
</dbReference>
<organism evidence="9 10">
    <name type="scientific">Albula glossodonta</name>
    <name type="common">roundjaw bonefish</name>
    <dbReference type="NCBI Taxonomy" id="121402"/>
    <lineage>
        <taxon>Eukaryota</taxon>
        <taxon>Metazoa</taxon>
        <taxon>Chordata</taxon>
        <taxon>Craniata</taxon>
        <taxon>Vertebrata</taxon>
        <taxon>Euteleostomi</taxon>
        <taxon>Actinopterygii</taxon>
        <taxon>Neopterygii</taxon>
        <taxon>Teleostei</taxon>
        <taxon>Albuliformes</taxon>
        <taxon>Albulidae</taxon>
        <taxon>Albula</taxon>
    </lineage>
</organism>
<dbReference type="PRINTS" id="PR00722">
    <property type="entry name" value="CHYMOTRYPSIN"/>
</dbReference>
<comment type="caution">
    <text evidence="9">The sequence shown here is derived from an EMBL/GenBank/DDBJ whole genome shotgun (WGS) entry which is preliminary data.</text>
</comment>
<dbReference type="Proteomes" id="UP000824540">
    <property type="component" value="Unassembled WGS sequence"/>
</dbReference>
<keyword evidence="7" id="KW-0472">Membrane</keyword>
<dbReference type="PROSITE" id="PS00134">
    <property type="entry name" value="TRYPSIN_HIS"/>
    <property type="match status" value="1"/>
</dbReference>
<dbReference type="Gene3D" id="2.40.10.10">
    <property type="entry name" value="Trypsin-like serine proteases"/>
    <property type="match status" value="1"/>
</dbReference>
<evidence type="ECO:0000256" key="5">
    <source>
        <dbReference type="ARBA" id="ARBA00023180"/>
    </source>
</evidence>
<evidence type="ECO:0000256" key="3">
    <source>
        <dbReference type="ARBA" id="ARBA00022825"/>
    </source>
</evidence>
<gene>
    <name evidence="9" type="ORF">JZ751_017104</name>
</gene>
<dbReference type="SMART" id="SM00020">
    <property type="entry name" value="Tryp_SPc"/>
    <property type="match status" value="1"/>
</dbReference>
<accession>A0A8T2NRA6</accession>
<keyword evidence="1" id="KW-0645">Protease</keyword>
<keyword evidence="5" id="KW-0325">Glycoprotein</keyword>
<dbReference type="PROSITE" id="PS50240">
    <property type="entry name" value="TRYPSIN_DOM"/>
    <property type="match status" value="1"/>
</dbReference>
<name>A0A8T2NRA6_9TELE</name>
<dbReference type="InterPro" id="IPR043504">
    <property type="entry name" value="Peptidase_S1_PA_chymotrypsin"/>
</dbReference>
<evidence type="ECO:0000259" key="8">
    <source>
        <dbReference type="PROSITE" id="PS50240"/>
    </source>
</evidence>
<dbReference type="InterPro" id="IPR036772">
    <property type="entry name" value="SRCR-like_dom_sf"/>
</dbReference>
<dbReference type="SUPFAM" id="SSF56487">
    <property type="entry name" value="SRCR-like"/>
    <property type="match status" value="1"/>
</dbReference>
<sequence>MGVGTPTFVRHESEGWLERINDVQGKFNQEASACCDLPPGTIRALKLPPCSEFTRFSVASSRWTSMARLHPVSYSITSGPGAPISRFDPPPPYSVAVHTQPPLKSYEEVVFGTGKGLYPLSQPHYIPHNPPALATPHITQQSLPPPRSKKKACGGHTRCCGGSGIAILLVLLAVAIWLGVHYSTRMVSLAVGGAGGAGDDGDGFSIGGDGEGSQSRPSLAVQDTCPNDTVLCDSRQECEMGSDETVCVRFGLGGVLQVKTAQDGRFLPVCSQGWDQDHADHTCALMGLRQSYKTGSVEGQQFTALRVTSRGTSLIQEMVNVSDSCPGQKTVFLECVDCGRQQSVSRIVGGAVAQAGHWPWQVSLHHQGSHICGGSLVSPDFVVTAAHCFPRATPSALVATNWKVYAGNFSQNSLPTPFLVETIILNENYDSKTNDQDIALLKLTQPVDFSSTVQPVCLPAFDQTFSIRTRCWTTGYGTTEERADQGSKRLMEVPVDLIDTRVCNSSEVYDGSVSKNMLCAGHLGGGRDSCQTSPGVSVSELLFSGRRGTAGGRWSVRVETLAGTCKSDPDHDVTLFSRAVLQCRTPFPKVVPPPSHCFLSCPPPPVVWQLIGVLIAPWRHTDRCRHNALYLGSMATAASVWSHASTALPALWSIPEVGPDYCSTSQLTVFGF</sequence>
<keyword evidence="7" id="KW-1133">Transmembrane helix</keyword>
<dbReference type="CDD" id="cd00190">
    <property type="entry name" value="Tryp_SPc"/>
    <property type="match status" value="1"/>
</dbReference>
<protein>
    <recommendedName>
        <fullName evidence="8">Peptidase S1 domain-containing protein</fullName>
    </recommendedName>
</protein>
<dbReference type="Pfam" id="PF15494">
    <property type="entry name" value="SRCR_2"/>
    <property type="match status" value="1"/>
</dbReference>
<keyword evidence="4" id="KW-1015">Disulfide bond</keyword>
<dbReference type="InterPro" id="IPR009003">
    <property type="entry name" value="Peptidase_S1_PA"/>
</dbReference>
<keyword evidence="7" id="KW-0812">Transmembrane</keyword>
<dbReference type="GO" id="GO:0016020">
    <property type="term" value="C:membrane"/>
    <property type="evidence" value="ECO:0007669"/>
    <property type="project" value="InterPro"/>
</dbReference>
<dbReference type="InterPro" id="IPR001314">
    <property type="entry name" value="Peptidase_S1A"/>
</dbReference>
<evidence type="ECO:0000256" key="7">
    <source>
        <dbReference type="SAM" id="Phobius"/>
    </source>
</evidence>
<feature type="transmembrane region" description="Helical" evidence="7">
    <location>
        <begin position="159"/>
        <end position="180"/>
    </location>
</feature>
<evidence type="ECO:0000256" key="1">
    <source>
        <dbReference type="ARBA" id="ARBA00022670"/>
    </source>
</evidence>
<feature type="domain" description="Peptidase S1" evidence="8">
    <location>
        <begin position="347"/>
        <end position="618"/>
    </location>
</feature>
<evidence type="ECO:0000313" key="9">
    <source>
        <dbReference type="EMBL" id="KAG9342106.1"/>
    </source>
</evidence>
<evidence type="ECO:0000256" key="4">
    <source>
        <dbReference type="ARBA" id="ARBA00023157"/>
    </source>
</evidence>
<dbReference type="OrthoDB" id="6380398at2759"/>
<dbReference type="PANTHER" id="PTHR24252:SF27">
    <property type="entry name" value="TRANSMEMBRANE PROTEASE SERINE 3-LIKE"/>
    <property type="match status" value="1"/>
</dbReference>
<dbReference type="Pfam" id="PF00089">
    <property type="entry name" value="Trypsin"/>
    <property type="match status" value="1"/>
</dbReference>
<dbReference type="FunFam" id="2.40.10.10:FF:000003">
    <property type="entry name" value="Transmembrane serine protease 3"/>
    <property type="match status" value="1"/>
</dbReference>
<dbReference type="SUPFAM" id="SSF50494">
    <property type="entry name" value="Trypsin-like serine proteases"/>
    <property type="match status" value="1"/>
</dbReference>
<evidence type="ECO:0000313" key="10">
    <source>
        <dbReference type="Proteomes" id="UP000824540"/>
    </source>
</evidence>
<dbReference type="PANTHER" id="PTHR24252">
    <property type="entry name" value="ACROSIN-RELATED"/>
    <property type="match status" value="1"/>
</dbReference>
<keyword evidence="2" id="KW-0378">Hydrolase</keyword>
<evidence type="ECO:0000256" key="6">
    <source>
        <dbReference type="SAM" id="MobiDB-lite"/>
    </source>
</evidence>
<dbReference type="AlphaFoldDB" id="A0A8T2NRA6"/>
<keyword evidence="10" id="KW-1185">Reference proteome</keyword>
<evidence type="ECO:0000256" key="2">
    <source>
        <dbReference type="ARBA" id="ARBA00022801"/>
    </source>
</evidence>
<proteinExistence type="predicted"/>
<feature type="compositionally biased region" description="Gly residues" evidence="6">
    <location>
        <begin position="202"/>
        <end position="211"/>
    </location>
</feature>
<keyword evidence="3" id="KW-0720">Serine protease</keyword>
<dbReference type="GO" id="GO:0006508">
    <property type="term" value="P:proteolysis"/>
    <property type="evidence" value="ECO:0007669"/>
    <property type="project" value="UniProtKB-KW"/>
</dbReference>
<dbReference type="InterPro" id="IPR018114">
    <property type="entry name" value="TRYPSIN_HIS"/>
</dbReference>
<dbReference type="GO" id="GO:0004252">
    <property type="term" value="F:serine-type endopeptidase activity"/>
    <property type="evidence" value="ECO:0007669"/>
    <property type="project" value="InterPro"/>
</dbReference>
<reference evidence="9" key="1">
    <citation type="thesis" date="2021" institute="BYU ScholarsArchive" country="Provo, UT, USA">
        <title>Applications of and Algorithms for Genome Assembly and Genomic Analyses with an Emphasis on Marine Teleosts.</title>
        <authorList>
            <person name="Pickett B.D."/>
        </authorList>
    </citation>
    <scope>NUCLEOTIDE SEQUENCE</scope>
    <source>
        <strain evidence="9">HI-2016</strain>
    </source>
</reference>